<dbReference type="OrthoDB" id="9808002at2"/>
<keyword evidence="9" id="KW-0456">Lyase</keyword>
<keyword evidence="4" id="KW-0808">Transferase</keyword>
<accession>A0A081NLV9</accession>
<dbReference type="GO" id="GO:0006534">
    <property type="term" value="P:cysteine metabolic process"/>
    <property type="evidence" value="ECO:0007669"/>
    <property type="project" value="InterPro"/>
</dbReference>
<comment type="cofactor">
    <cofactor evidence="1">
        <name>pyridoxal 5'-phosphate</name>
        <dbReference type="ChEBI" id="CHEBI:597326"/>
    </cofactor>
</comment>
<dbReference type="Gene3D" id="3.40.640.10">
    <property type="entry name" value="Type I PLP-dependent aspartate aminotransferase-like (Major domain)"/>
    <property type="match status" value="1"/>
</dbReference>
<dbReference type="STRING" id="1137799.GZ78_05660"/>
<evidence type="ECO:0000313" key="9">
    <source>
        <dbReference type="EMBL" id="KEQ19432.1"/>
    </source>
</evidence>
<dbReference type="InterPro" id="IPR015421">
    <property type="entry name" value="PyrdxlP-dep_Trfase_major"/>
</dbReference>
<dbReference type="InterPro" id="IPR015424">
    <property type="entry name" value="PyrdxlP-dep_Trfase"/>
</dbReference>
<dbReference type="InterPro" id="IPR010970">
    <property type="entry name" value="Cys_dSase_SufS"/>
</dbReference>
<dbReference type="Gene3D" id="3.90.1010.10">
    <property type="match status" value="1"/>
</dbReference>
<dbReference type="InterPro" id="IPR003808">
    <property type="entry name" value="Fe-S_metab-assoc_dom"/>
</dbReference>
<sequence length="562" mass="62553">MNLKKQFPILEQHAHGHPLVYLDNAATTQKPLPVIEAIDRFYREANANVHRASHYLSARSTHAFEEAREEVRHFLNAAGSDEIIWTRGATEALNLVAQSWGRSQLQPGDEILLSAMEHHANIVPWQLVAEQTGALIKVINVTEQGELDLNSFRELLTDKTRILAIAHVSNAIGTVNPVETLAFEAKAKGAVVLLDGAQAVSHASIDVQKLNCDFYVFSGHKVFGPTGIGVLYGKKALLEAMPPWQAGGEMIREVSFKGTTFNELPFKFEAGTPNVSGVIGLREAVRFVRALDMKQVVEHENRLRVRAEEGLKNLPGVTLVGEARHKVSVVSFVVEGIHNQDIGLLLDQQGIAVRTGHHCTMPLMEHLGLSGTVRASFSVYNTLEDVDVFLAALSRILKGELGASQAGEEAKGHSVFFNQLEGEHASGFSQDQIFQKITSSRSWQDKYRHIMLLGKKLPSLPEVMRTEESRLHGCESTVWLHHFYDEQTMKLYFAVDSDARVIRGLIALVLSVFNGRTAQDISRFDIDDWFTKLDLYNHLSPSRGNGLRAIIEEIRSLAHRFE</sequence>
<dbReference type="GO" id="GO:0031071">
    <property type="term" value="F:cysteine desulfurase activity"/>
    <property type="evidence" value="ECO:0007669"/>
    <property type="project" value="UniProtKB-EC"/>
</dbReference>
<dbReference type="CDD" id="cd06453">
    <property type="entry name" value="SufS_like"/>
    <property type="match status" value="1"/>
</dbReference>
<evidence type="ECO:0000256" key="5">
    <source>
        <dbReference type="ARBA" id="ARBA00022898"/>
    </source>
</evidence>
<dbReference type="SUPFAM" id="SSF82649">
    <property type="entry name" value="SufE/NifU"/>
    <property type="match status" value="1"/>
</dbReference>
<dbReference type="Pfam" id="PF00266">
    <property type="entry name" value="Aminotran_5"/>
    <property type="match status" value="1"/>
</dbReference>
<evidence type="ECO:0000256" key="6">
    <source>
        <dbReference type="ARBA" id="ARBA00050776"/>
    </source>
</evidence>
<dbReference type="GO" id="GO:0030170">
    <property type="term" value="F:pyridoxal phosphate binding"/>
    <property type="evidence" value="ECO:0007669"/>
    <property type="project" value="InterPro"/>
</dbReference>
<organism evidence="9 10">
    <name type="scientific">Endozoicomonas numazuensis</name>
    <dbReference type="NCBI Taxonomy" id="1137799"/>
    <lineage>
        <taxon>Bacteria</taxon>
        <taxon>Pseudomonadati</taxon>
        <taxon>Pseudomonadota</taxon>
        <taxon>Gammaproteobacteria</taxon>
        <taxon>Oceanospirillales</taxon>
        <taxon>Endozoicomonadaceae</taxon>
        <taxon>Endozoicomonas</taxon>
    </lineage>
</organism>
<evidence type="ECO:0000313" key="10">
    <source>
        <dbReference type="Proteomes" id="UP000028073"/>
    </source>
</evidence>
<dbReference type="Pfam" id="PF02657">
    <property type="entry name" value="SufE"/>
    <property type="match status" value="1"/>
</dbReference>
<dbReference type="NCBIfam" id="TIGR01979">
    <property type="entry name" value="sufS"/>
    <property type="match status" value="1"/>
</dbReference>
<gene>
    <name evidence="9" type="ORF">GZ78_05660</name>
</gene>
<comment type="caution">
    <text evidence="9">The sequence shown here is derived from an EMBL/GenBank/DDBJ whole genome shotgun (WGS) entry which is preliminary data.</text>
</comment>
<evidence type="ECO:0000256" key="2">
    <source>
        <dbReference type="ARBA" id="ARBA00010447"/>
    </source>
</evidence>
<dbReference type="PANTHER" id="PTHR43586">
    <property type="entry name" value="CYSTEINE DESULFURASE"/>
    <property type="match status" value="1"/>
</dbReference>
<comment type="similarity">
    <text evidence="2">Belongs to the class-V pyridoxal-phosphate-dependent aminotransferase family. Csd subfamily.</text>
</comment>
<keyword evidence="10" id="KW-1185">Reference proteome</keyword>
<dbReference type="AlphaFoldDB" id="A0A081NLV9"/>
<proteinExistence type="inferred from homology"/>
<reference evidence="9 10" key="1">
    <citation type="submission" date="2014-06" db="EMBL/GenBank/DDBJ databases">
        <title>Whole Genome Sequences of Three Symbiotic Endozoicomonas Bacteria.</title>
        <authorList>
            <person name="Neave M.J."/>
            <person name="Apprill A."/>
            <person name="Voolstra C.R."/>
        </authorList>
    </citation>
    <scope>NUCLEOTIDE SEQUENCE [LARGE SCALE GENOMIC DNA]</scope>
    <source>
        <strain evidence="9 10">DSM 25634</strain>
    </source>
</reference>
<comment type="catalytic activity">
    <reaction evidence="6">
        <text>(sulfur carrier)-H + L-cysteine = (sulfur carrier)-SH + L-alanine</text>
        <dbReference type="Rhea" id="RHEA:43892"/>
        <dbReference type="Rhea" id="RHEA-COMP:14737"/>
        <dbReference type="Rhea" id="RHEA-COMP:14739"/>
        <dbReference type="ChEBI" id="CHEBI:29917"/>
        <dbReference type="ChEBI" id="CHEBI:35235"/>
        <dbReference type="ChEBI" id="CHEBI:57972"/>
        <dbReference type="ChEBI" id="CHEBI:64428"/>
        <dbReference type="EC" id="2.8.1.7"/>
    </reaction>
</comment>
<feature type="domain" description="Aminotransferase class V" evidence="7">
    <location>
        <begin position="20"/>
        <end position="389"/>
    </location>
</feature>
<evidence type="ECO:0000259" key="7">
    <source>
        <dbReference type="Pfam" id="PF00266"/>
    </source>
</evidence>
<dbReference type="Gene3D" id="3.90.1150.10">
    <property type="entry name" value="Aspartate Aminotransferase, domain 1"/>
    <property type="match status" value="1"/>
</dbReference>
<dbReference type="InterPro" id="IPR000192">
    <property type="entry name" value="Aminotrans_V_dom"/>
</dbReference>
<dbReference type="PANTHER" id="PTHR43586:SF8">
    <property type="entry name" value="CYSTEINE DESULFURASE 1, CHLOROPLASTIC"/>
    <property type="match status" value="1"/>
</dbReference>
<dbReference type="PROSITE" id="PS00595">
    <property type="entry name" value="AA_TRANSFER_CLASS_5"/>
    <property type="match status" value="1"/>
</dbReference>
<dbReference type="InterPro" id="IPR020578">
    <property type="entry name" value="Aminotrans_V_PyrdxlP_BS"/>
</dbReference>
<dbReference type="RefSeq" id="WP_034833285.1">
    <property type="nucleotide sequence ID" value="NZ_JOKH01000001.1"/>
</dbReference>
<dbReference type="GO" id="GO:0016829">
    <property type="term" value="F:lyase activity"/>
    <property type="evidence" value="ECO:0007669"/>
    <property type="project" value="UniProtKB-KW"/>
</dbReference>
<evidence type="ECO:0000256" key="4">
    <source>
        <dbReference type="ARBA" id="ARBA00022679"/>
    </source>
</evidence>
<evidence type="ECO:0000256" key="1">
    <source>
        <dbReference type="ARBA" id="ARBA00001933"/>
    </source>
</evidence>
<evidence type="ECO:0000259" key="8">
    <source>
        <dbReference type="Pfam" id="PF02657"/>
    </source>
</evidence>
<dbReference type="EC" id="2.8.1.7" evidence="3"/>
<name>A0A081NLV9_9GAMM</name>
<feature type="domain" description="Fe-S metabolism associated" evidence="8">
    <location>
        <begin position="436"/>
        <end position="556"/>
    </location>
</feature>
<evidence type="ECO:0000256" key="3">
    <source>
        <dbReference type="ARBA" id="ARBA00012239"/>
    </source>
</evidence>
<protein>
    <recommendedName>
        <fullName evidence="3">cysteine desulfurase</fullName>
        <ecNumber evidence="3">2.8.1.7</ecNumber>
    </recommendedName>
</protein>
<dbReference type="InterPro" id="IPR015422">
    <property type="entry name" value="PyrdxlP-dep_Trfase_small"/>
</dbReference>
<keyword evidence="5" id="KW-0663">Pyridoxal phosphate</keyword>
<dbReference type="eggNOG" id="COG0520">
    <property type="taxonomic scope" value="Bacteria"/>
</dbReference>
<dbReference type="SUPFAM" id="SSF53383">
    <property type="entry name" value="PLP-dependent transferases"/>
    <property type="match status" value="1"/>
</dbReference>
<dbReference type="Proteomes" id="UP000028073">
    <property type="component" value="Unassembled WGS sequence"/>
</dbReference>
<dbReference type="EMBL" id="JOKH01000001">
    <property type="protein sequence ID" value="KEQ19432.1"/>
    <property type="molecule type" value="Genomic_DNA"/>
</dbReference>